<protein>
    <submittedName>
        <fullName evidence="2">Uncharacterized protein</fullName>
    </submittedName>
</protein>
<proteinExistence type="predicted"/>
<dbReference type="EMBL" id="JAFHKU010000062">
    <property type="protein sequence ID" value="MBN3556757.1"/>
    <property type="molecule type" value="Genomic_DNA"/>
</dbReference>
<dbReference type="Proteomes" id="UP000584663">
    <property type="component" value="Unassembled WGS sequence"/>
</dbReference>
<evidence type="ECO:0000313" key="4">
    <source>
        <dbReference type="Proteomes" id="UP000704529"/>
    </source>
</evidence>
<dbReference type="RefSeq" id="WP_184107071.1">
    <property type="nucleotide sequence ID" value="NZ_JACHNX010000038.1"/>
</dbReference>
<keyword evidence="3" id="KW-1185">Reference proteome</keyword>
<name>A0AA40ZW56_9SPHN</name>
<evidence type="ECO:0000313" key="2">
    <source>
        <dbReference type="EMBL" id="MBN3556757.1"/>
    </source>
</evidence>
<gene>
    <name evidence="1" type="ORF">GGQ89_003905</name>
    <name evidence="2" type="ORF">JYA60_00665</name>
</gene>
<dbReference type="Proteomes" id="UP000704529">
    <property type="component" value="Unassembled WGS sequence"/>
</dbReference>
<dbReference type="EMBL" id="JACHNX010000038">
    <property type="protein sequence ID" value="MBB4611655.1"/>
    <property type="molecule type" value="Genomic_DNA"/>
</dbReference>
<sequence>MSCIAGIPQHRNDDRRQLTLSALRARYQALSVAKQVDMLHLMARG</sequence>
<dbReference type="AlphaFoldDB" id="A0AA40ZW56"/>
<reference evidence="2" key="2">
    <citation type="submission" date="2021-01" db="EMBL/GenBank/DDBJ databases">
        <title>Genome Sequencing of Type Strains.</title>
        <authorList>
            <person name="Lemaire J.F."/>
            <person name="Inderbitzin P."/>
            <person name="Collins S.B."/>
            <person name="Wespe N."/>
            <person name="Knight-Connoni V."/>
        </authorList>
    </citation>
    <scope>NUCLEOTIDE SEQUENCE</scope>
    <source>
        <strain evidence="2">DSM 14562</strain>
    </source>
</reference>
<organism evidence="2 4">
    <name type="scientific">Sphingomonas yabuuchiae</name>
    <dbReference type="NCBI Taxonomy" id="172044"/>
    <lineage>
        <taxon>Bacteria</taxon>
        <taxon>Pseudomonadati</taxon>
        <taxon>Pseudomonadota</taxon>
        <taxon>Alphaproteobacteria</taxon>
        <taxon>Sphingomonadales</taxon>
        <taxon>Sphingomonadaceae</taxon>
        <taxon>Sphingomonas</taxon>
    </lineage>
</organism>
<accession>A0AA40ZW56</accession>
<comment type="caution">
    <text evidence="2">The sequence shown here is derived from an EMBL/GenBank/DDBJ whole genome shotgun (WGS) entry which is preliminary data.</text>
</comment>
<reference evidence="1 3" key="1">
    <citation type="submission" date="2020-08" db="EMBL/GenBank/DDBJ databases">
        <title>Genomic Encyclopedia of Type Strains, Phase IV (KMG-IV): sequencing the most valuable type-strain genomes for metagenomic binning, comparative biology and taxonomic classification.</title>
        <authorList>
            <person name="Goeker M."/>
        </authorList>
    </citation>
    <scope>NUCLEOTIDE SEQUENCE [LARGE SCALE GENOMIC DNA]</scope>
    <source>
        <strain evidence="1 3">DSM 14562</strain>
    </source>
</reference>
<evidence type="ECO:0000313" key="3">
    <source>
        <dbReference type="Proteomes" id="UP000584663"/>
    </source>
</evidence>
<evidence type="ECO:0000313" key="1">
    <source>
        <dbReference type="EMBL" id="MBB4611655.1"/>
    </source>
</evidence>